<organism evidence="3">
    <name type="scientific">Gongylonema pulchrum</name>
    <dbReference type="NCBI Taxonomy" id="637853"/>
    <lineage>
        <taxon>Eukaryota</taxon>
        <taxon>Metazoa</taxon>
        <taxon>Ecdysozoa</taxon>
        <taxon>Nematoda</taxon>
        <taxon>Chromadorea</taxon>
        <taxon>Rhabditida</taxon>
        <taxon>Spirurina</taxon>
        <taxon>Spiruromorpha</taxon>
        <taxon>Spiruroidea</taxon>
        <taxon>Gongylonematidae</taxon>
        <taxon>Gongylonema</taxon>
    </lineage>
</organism>
<evidence type="ECO:0000313" key="3">
    <source>
        <dbReference type="WBParaSite" id="GPUH_0002002501-mRNA-1"/>
    </source>
</evidence>
<proteinExistence type="predicted"/>
<gene>
    <name evidence="1" type="ORF">GPUH_LOCUS20000</name>
</gene>
<dbReference type="EMBL" id="UYRT01089567">
    <property type="protein sequence ID" value="VDN35073.1"/>
    <property type="molecule type" value="Genomic_DNA"/>
</dbReference>
<evidence type="ECO:0000313" key="1">
    <source>
        <dbReference type="EMBL" id="VDN35073.1"/>
    </source>
</evidence>
<protein>
    <submittedName>
        <fullName evidence="3">PPE-SVP domain-containing protein</fullName>
    </submittedName>
</protein>
<sequence length="103" mass="10811">MYAGGRPRMPGMIEHPMQPFLRPEVPRLGASGGAPLNNPLGVAKFASGALNLFPAAVSQPTPVVPLIVSQAAAPGNLFGLRPLLPVPCPVTQRLAQLRVGIWK</sequence>
<accession>A0A183EGA9</accession>
<dbReference type="WBParaSite" id="GPUH_0002002501-mRNA-1">
    <property type="protein sequence ID" value="GPUH_0002002501-mRNA-1"/>
    <property type="gene ID" value="GPUH_0002002501"/>
</dbReference>
<name>A0A183EGA9_9BILA</name>
<reference evidence="1 2" key="2">
    <citation type="submission" date="2018-11" db="EMBL/GenBank/DDBJ databases">
        <authorList>
            <consortium name="Pathogen Informatics"/>
        </authorList>
    </citation>
    <scope>NUCLEOTIDE SEQUENCE [LARGE SCALE GENOMIC DNA]</scope>
</reference>
<reference evidence="3" key="1">
    <citation type="submission" date="2016-06" db="UniProtKB">
        <authorList>
            <consortium name="WormBaseParasite"/>
        </authorList>
    </citation>
    <scope>IDENTIFICATION</scope>
</reference>
<keyword evidence="2" id="KW-1185">Reference proteome</keyword>
<dbReference type="AlphaFoldDB" id="A0A183EGA9"/>
<evidence type="ECO:0000313" key="2">
    <source>
        <dbReference type="Proteomes" id="UP000271098"/>
    </source>
</evidence>
<dbReference type="Proteomes" id="UP000271098">
    <property type="component" value="Unassembled WGS sequence"/>
</dbReference>
<dbReference type="OrthoDB" id="10469233at2759"/>